<evidence type="ECO:0000313" key="3">
    <source>
        <dbReference type="Proteomes" id="UP001189429"/>
    </source>
</evidence>
<name>A0ABN9WU70_9DINO</name>
<dbReference type="InterPro" id="IPR004147">
    <property type="entry name" value="ABC1_dom"/>
</dbReference>
<dbReference type="PANTHER" id="PTHR43173">
    <property type="entry name" value="ABC1 FAMILY PROTEIN"/>
    <property type="match status" value="1"/>
</dbReference>
<evidence type="ECO:0000259" key="1">
    <source>
        <dbReference type="PROSITE" id="PS50011"/>
    </source>
</evidence>
<dbReference type="InterPro" id="IPR000719">
    <property type="entry name" value="Prot_kinase_dom"/>
</dbReference>
<reference evidence="2" key="1">
    <citation type="submission" date="2023-10" db="EMBL/GenBank/DDBJ databases">
        <authorList>
            <person name="Chen Y."/>
            <person name="Shah S."/>
            <person name="Dougan E. K."/>
            <person name="Thang M."/>
            <person name="Chan C."/>
        </authorList>
    </citation>
    <scope>NUCLEOTIDE SEQUENCE [LARGE SCALE GENOMIC DNA]</scope>
</reference>
<proteinExistence type="predicted"/>
<dbReference type="Pfam" id="PF03109">
    <property type="entry name" value="ABC1"/>
    <property type="match status" value="1"/>
</dbReference>
<dbReference type="Proteomes" id="UP001189429">
    <property type="component" value="Unassembled WGS sequence"/>
</dbReference>
<dbReference type="PROSITE" id="PS50011">
    <property type="entry name" value="PROTEIN_KINASE_DOM"/>
    <property type="match status" value="1"/>
</dbReference>
<dbReference type="EMBL" id="CAUYUJ010019120">
    <property type="protein sequence ID" value="CAK0888707.1"/>
    <property type="molecule type" value="Genomic_DNA"/>
</dbReference>
<feature type="domain" description="Protein kinase" evidence="1">
    <location>
        <begin position="1"/>
        <end position="193"/>
    </location>
</feature>
<feature type="non-terminal residue" evidence="2">
    <location>
        <position position="1"/>
    </location>
</feature>
<comment type="caution">
    <text evidence="2">The sequence shown here is derived from an EMBL/GenBank/DDBJ whole genome shotgun (WGS) entry which is preliminary data.</text>
</comment>
<dbReference type="CDD" id="cd05121">
    <property type="entry name" value="ABC1_ADCK3-like"/>
    <property type="match status" value="1"/>
</dbReference>
<dbReference type="InterPro" id="IPR011009">
    <property type="entry name" value="Kinase-like_dom_sf"/>
</dbReference>
<gene>
    <name evidence="2" type="ORF">PCOR1329_LOCUS69445</name>
</gene>
<keyword evidence="3" id="KW-1185">Reference proteome</keyword>
<accession>A0ABN9WU70</accession>
<organism evidence="2 3">
    <name type="scientific">Prorocentrum cordatum</name>
    <dbReference type="NCBI Taxonomy" id="2364126"/>
    <lineage>
        <taxon>Eukaryota</taxon>
        <taxon>Sar</taxon>
        <taxon>Alveolata</taxon>
        <taxon>Dinophyceae</taxon>
        <taxon>Prorocentrales</taxon>
        <taxon>Prorocentraceae</taxon>
        <taxon>Prorocentrum</taxon>
    </lineage>
</organism>
<protein>
    <recommendedName>
        <fullName evidence="1">Protein kinase domain-containing protein</fullName>
    </recommendedName>
</protein>
<dbReference type="SUPFAM" id="SSF56112">
    <property type="entry name" value="Protein kinase-like (PK-like)"/>
    <property type="match status" value="1"/>
</dbReference>
<dbReference type="InterPro" id="IPR051130">
    <property type="entry name" value="Mito_struct-func_regulator"/>
</dbReference>
<dbReference type="PANTHER" id="PTHR43173:SF12">
    <property type="entry name" value="PROTEIN KINASE SUPERFAMILY PROTEIN"/>
    <property type="match status" value="1"/>
</dbReference>
<evidence type="ECO:0000313" key="2">
    <source>
        <dbReference type="EMBL" id="CAK0888707.1"/>
    </source>
</evidence>
<sequence>EFNSEPLGTASIAQVHRAVLNDGRKVAVKVLRPNCESVLRADVANLKVFARALKGRLPVDYYPVFCELERALAGELDFLNEAQSAQKVAASIRHDPMGRQLESPLVVPLPISGMASRRVLVMDFIDGTPLSRLEQRAKELGMSLDSPAGKALGRRILGALTSAYGNMIFSSGFVHGDPHPGNIFTDLSLKAAE</sequence>